<protein>
    <submittedName>
        <fullName evidence="2">Uncharacterized protein</fullName>
    </submittedName>
</protein>
<sequence>MRTQQLLSQYPNHSNVSQKKRISSPIPIFPQFTLTQSVWHGVLNHPQLSPLIVNAQSFLFLAISYQFCNLSRRIAGRMNKRAIIIFQGQREDVAGGNSLR</sequence>
<name>A0A8J8NJ57_HALGN</name>
<evidence type="ECO:0000256" key="1">
    <source>
        <dbReference type="SAM" id="MobiDB-lite"/>
    </source>
</evidence>
<dbReference type="EMBL" id="RRYP01015492">
    <property type="protein sequence ID" value="TNV75476.1"/>
    <property type="molecule type" value="Genomic_DNA"/>
</dbReference>
<feature type="region of interest" description="Disordered" evidence="1">
    <location>
        <begin position="1"/>
        <end position="21"/>
    </location>
</feature>
<reference evidence="2" key="1">
    <citation type="submission" date="2019-06" db="EMBL/GenBank/DDBJ databases">
        <authorList>
            <person name="Zheng W."/>
        </authorList>
    </citation>
    <scope>NUCLEOTIDE SEQUENCE</scope>
    <source>
        <strain evidence="2">QDHG01</strain>
    </source>
</reference>
<dbReference type="AlphaFoldDB" id="A0A8J8NJ57"/>
<comment type="caution">
    <text evidence="2">The sequence shown here is derived from an EMBL/GenBank/DDBJ whole genome shotgun (WGS) entry which is preliminary data.</text>
</comment>
<accession>A0A8J8NJ57</accession>
<evidence type="ECO:0000313" key="3">
    <source>
        <dbReference type="Proteomes" id="UP000785679"/>
    </source>
</evidence>
<gene>
    <name evidence="2" type="ORF">FGO68_gene16427</name>
</gene>
<proteinExistence type="predicted"/>
<keyword evidence="3" id="KW-1185">Reference proteome</keyword>
<evidence type="ECO:0000313" key="2">
    <source>
        <dbReference type="EMBL" id="TNV75476.1"/>
    </source>
</evidence>
<organism evidence="2 3">
    <name type="scientific">Halteria grandinella</name>
    <dbReference type="NCBI Taxonomy" id="5974"/>
    <lineage>
        <taxon>Eukaryota</taxon>
        <taxon>Sar</taxon>
        <taxon>Alveolata</taxon>
        <taxon>Ciliophora</taxon>
        <taxon>Intramacronucleata</taxon>
        <taxon>Spirotrichea</taxon>
        <taxon>Stichotrichia</taxon>
        <taxon>Sporadotrichida</taxon>
        <taxon>Halteriidae</taxon>
        <taxon>Halteria</taxon>
    </lineage>
</organism>
<dbReference type="Proteomes" id="UP000785679">
    <property type="component" value="Unassembled WGS sequence"/>
</dbReference>
<feature type="compositionally biased region" description="Polar residues" evidence="1">
    <location>
        <begin position="1"/>
        <end position="17"/>
    </location>
</feature>